<protein>
    <recommendedName>
        <fullName evidence="3 9">NADH-ubiquinone oxidoreductase chain 3</fullName>
        <ecNumber evidence="9">7.1.1.2</ecNumber>
    </recommendedName>
</protein>
<name>A0A9E9EUD5_9NEOP</name>
<dbReference type="AlphaFoldDB" id="A0A9E9EUD5"/>
<comment type="similarity">
    <text evidence="2 9">Belongs to the complex I subunit 3 family.</text>
</comment>
<feature type="transmembrane region" description="Helical" evidence="9">
    <location>
        <begin position="50"/>
        <end position="76"/>
    </location>
</feature>
<evidence type="ECO:0000256" key="3">
    <source>
        <dbReference type="ARBA" id="ARBA00021007"/>
    </source>
</evidence>
<feature type="transmembrane region" description="Helical" evidence="9">
    <location>
        <begin position="82"/>
        <end position="101"/>
    </location>
</feature>
<dbReference type="PANTHER" id="PTHR11058:SF9">
    <property type="entry name" value="NADH-UBIQUINONE OXIDOREDUCTASE CHAIN 3"/>
    <property type="match status" value="1"/>
</dbReference>
<geneLocation type="mitochondrion" evidence="10"/>
<dbReference type="GO" id="GO:0030964">
    <property type="term" value="C:NADH dehydrogenase complex"/>
    <property type="evidence" value="ECO:0007669"/>
    <property type="project" value="TreeGrafter"/>
</dbReference>
<evidence type="ECO:0000256" key="8">
    <source>
        <dbReference type="ARBA" id="ARBA00049551"/>
    </source>
</evidence>
<dbReference type="Gene3D" id="1.20.58.1610">
    <property type="entry name" value="NADH:ubiquinone/plastoquinone oxidoreductase, chain 3"/>
    <property type="match status" value="1"/>
</dbReference>
<keyword evidence="6 9" id="KW-1133">Transmembrane helix</keyword>
<feature type="transmembrane region" description="Helical" evidence="9">
    <location>
        <begin position="6"/>
        <end position="24"/>
    </location>
</feature>
<evidence type="ECO:0000256" key="2">
    <source>
        <dbReference type="ARBA" id="ARBA00008472"/>
    </source>
</evidence>
<evidence type="ECO:0000256" key="5">
    <source>
        <dbReference type="ARBA" id="ARBA00022692"/>
    </source>
</evidence>
<dbReference type="EC" id="7.1.1.2" evidence="9"/>
<evidence type="ECO:0000313" key="10">
    <source>
        <dbReference type="EMBL" id="WAO28612.1"/>
    </source>
</evidence>
<dbReference type="InterPro" id="IPR000440">
    <property type="entry name" value="NADH_UbQ/plastoQ_OxRdtase_su3"/>
</dbReference>
<keyword evidence="9" id="KW-0830">Ubiquinone</keyword>
<proteinExistence type="inferred from homology"/>
<dbReference type="Pfam" id="PF00507">
    <property type="entry name" value="Oxidored_q4"/>
    <property type="match status" value="1"/>
</dbReference>
<dbReference type="EMBL" id="ON585565">
    <property type="protein sequence ID" value="WAO28612.1"/>
    <property type="molecule type" value="Genomic_DNA"/>
</dbReference>
<keyword evidence="9" id="KW-1278">Translocase</keyword>
<evidence type="ECO:0000256" key="9">
    <source>
        <dbReference type="RuleBase" id="RU003640"/>
    </source>
</evidence>
<organism evidence="10">
    <name type="scientific">Ibidoecus plataleae</name>
    <dbReference type="NCBI Taxonomy" id="3004258"/>
    <lineage>
        <taxon>Eukaryota</taxon>
        <taxon>Metazoa</taxon>
        <taxon>Ecdysozoa</taxon>
        <taxon>Arthropoda</taxon>
        <taxon>Hexapoda</taxon>
        <taxon>Insecta</taxon>
        <taxon>Pterygota</taxon>
        <taxon>Neoptera</taxon>
        <taxon>Paraneoptera</taxon>
        <taxon>Psocodea</taxon>
        <taxon>Troctomorpha</taxon>
        <taxon>Phthiraptera</taxon>
        <taxon>Ischnocera</taxon>
        <taxon>Philopteridae</taxon>
        <taxon>Ibidoecus</taxon>
    </lineage>
</organism>
<dbReference type="InterPro" id="IPR038430">
    <property type="entry name" value="NDAH_ubi_oxred_su3_sf"/>
</dbReference>
<keyword evidence="9" id="KW-0249">Electron transport</keyword>
<evidence type="ECO:0000256" key="7">
    <source>
        <dbReference type="ARBA" id="ARBA00023136"/>
    </source>
</evidence>
<dbReference type="GO" id="GO:0008137">
    <property type="term" value="F:NADH dehydrogenase (ubiquinone) activity"/>
    <property type="evidence" value="ECO:0007669"/>
    <property type="project" value="UniProtKB-UniRule"/>
</dbReference>
<keyword evidence="4 9" id="KW-0813">Transport</keyword>
<gene>
    <name evidence="10" type="primary">ND3</name>
</gene>
<evidence type="ECO:0000256" key="6">
    <source>
        <dbReference type="ARBA" id="ARBA00022989"/>
    </source>
</evidence>
<reference evidence="10" key="1">
    <citation type="submission" date="2022-05" db="EMBL/GenBank/DDBJ databases">
        <authorList>
            <person name="Nie Y."/>
        </authorList>
    </citation>
    <scope>NUCLEOTIDE SEQUENCE</scope>
</reference>
<comment type="catalytic activity">
    <reaction evidence="8 9">
        <text>a ubiquinone + NADH + 5 H(+)(in) = a ubiquinol + NAD(+) + 4 H(+)(out)</text>
        <dbReference type="Rhea" id="RHEA:29091"/>
        <dbReference type="Rhea" id="RHEA-COMP:9565"/>
        <dbReference type="Rhea" id="RHEA-COMP:9566"/>
        <dbReference type="ChEBI" id="CHEBI:15378"/>
        <dbReference type="ChEBI" id="CHEBI:16389"/>
        <dbReference type="ChEBI" id="CHEBI:17976"/>
        <dbReference type="ChEBI" id="CHEBI:57540"/>
        <dbReference type="ChEBI" id="CHEBI:57945"/>
        <dbReference type="EC" id="7.1.1.2"/>
    </reaction>
</comment>
<comment type="function">
    <text evidence="9">Core subunit of the mitochondrial membrane respiratory chain NADH dehydrogenase (Complex I) which catalyzes electron transfer from NADH through the respiratory chain, using ubiquinone as an electron acceptor. Essential for the catalytic activity of complex I.</text>
</comment>
<evidence type="ECO:0000256" key="4">
    <source>
        <dbReference type="ARBA" id="ARBA00022448"/>
    </source>
</evidence>
<accession>A0A9E9EUD5</accession>
<evidence type="ECO:0000256" key="1">
    <source>
        <dbReference type="ARBA" id="ARBA00004370"/>
    </source>
</evidence>
<dbReference type="PANTHER" id="PTHR11058">
    <property type="entry name" value="NADH-UBIQUINONE OXIDOREDUCTASE CHAIN 3"/>
    <property type="match status" value="1"/>
</dbReference>
<keyword evidence="7 9" id="KW-0472">Membrane</keyword>
<keyword evidence="5 9" id="KW-0812">Transmembrane</keyword>
<keyword evidence="9" id="KW-0520">NAD</keyword>
<sequence>MVVVYWALTGSFLVFLLSTVNAFFSSNEMVLASNEPFECGMEMSNKGSSFCIHFFLLGILFLVFDVEVIIIIPMIFSKTYSLLQLFSWLLVSAMLAMGWFIELVMGSMDWKEYFSMGDKITMFTKVSHLSRWV</sequence>
<comment type="subcellular location">
    <subcellularLocation>
        <location evidence="1">Membrane</location>
    </subcellularLocation>
    <subcellularLocation>
        <location evidence="9">Mitochondrion membrane</location>
        <topology evidence="9">Multi-pass membrane protein</topology>
    </subcellularLocation>
</comment>
<keyword evidence="9" id="KW-0679">Respiratory chain</keyword>
<dbReference type="GO" id="GO:0031966">
    <property type="term" value="C:mitochondrial membrane"/>
    <property type="evidence" value="ECO:0007669"/>
    <property type="project" value="UniProtKB-SubCell"/>
</dbReference>
<keyword evidence="9 10" id="KW-0496">Mitochondrion</keyword>